<evidence type="ECO:0000313" key="3">
    <source>
        <dbReference type="EMBL" id="VDP15560.1"/>
    </source>
</evidence>
<evidence type="ECO:0000313" key="4">
    <source>
        <dbReference type="Proteomes" id="UP000270296"/>
    </source>
</evidence>
<dbReference type="InterPro" id="IPR042983">
    <property type="entry name" value="PKDCC"/>
</dbReference>
<gene>
    <name evidence="3" type="ORF">SBAD_LOCUS8158</name>
</gene>
<reference evidence="3 4" key="2">
    <citation type="submission" date="2018-11" db="EMBL/GenBank/DDBJ databases">
        <authorList>
            <consortium name="Pathogen Informatics"/>
        </authorList>
    </citation>
    <scope>NUCLEOTIDE SEQUENCE [LARGE SCALE GENOMIC DNA]</scope>
</reference>
<dbReference type="AlphaFoldDB" id="A0A183IX11"/>
<dbReference type="GO" id="GO:0004715">
    <property type="term" value="F:non-membrane spanning protein tyrosine kinase activity"/>
    <property type="evidence" value="ECO:0007669"/>
    <property type="project" value="InterPro"/>
</dbReference>
<dbReference type="PANTHER" id="PTHR46448">
    <property type="entry name" value="PROTEIN KINASE DOMAIN-CONTAINING PROTEIN"/>
    <property type="match status" value="1"/>
</dbReference>
<accession>A0A183IX11</accession>
<keyword evidence="1" id="KW-1133">Transmembrane helix</keyword>
<dbReference type="GO" id="GO:0001501">
    <property type="term" value="P:skeletal system development"/>
    <property type="evidence" value="ECO:0007669"/>
    <property type="project" value="TreeGrafter"/>
</dbReference>
<dbReference type="EMBL" id="UZAM01011318">
    <property type="protein sequence ID" value="VDP15560.1"/>
    <property type="molecule type" value="Genomic_DNA"/>
</dbReference>
<evidence type="ECO:0000313" key="5">
    <source>
        <dbReference type="WBParaSite" id="SBAD_0000845901-mRNA-1"/>
    </source>
</evidence>
<dbReference type="SUPFAM" id="SSF56112">
    <property type="entry name" value="Protein kinase-like (PK-like)"/>
    <property type="match status" value="1"/>
</dbReference>
<dbReference type="WBParaSite" id="SBAD_0000845901-mRNA-1">
    <property type="protein sequence ID" value="SBAD_0000845901-mRNA-1"/>
    <property type="gene ID" value="SBAD_0000845901"/>
</dbReference>
<dbReference type="GO" id="GO:0005524">
    <property type="term" value="F:ATP binding"/>
    <property type="evidence" value="ECO:0007669"/>
    <property type="project" value="InterPro"/>
</dbReference>
<dbReference type="GO" id="GO:0005576">
    <property type="term" value="C:extracellular region"/>
    <property type="evidence" value="ECO:0007669"/>
    <property type="project" value="TreeGrafter"/>
</dbReference>
<dbReference type="PROSITE" id="PS50011">
    <property type="entry name" value="PROTEIN_KINASE_DOM"/>
    <property type="match status" value="1"/>
</dbReference>
<sequence>MRHCQNDGSPPVQLTMAIHHRPVSTPVSGTPALVVIAVLMVSIVFCFAVEQLFRGIMSWQTANGSTSRPESSFSTDSLTTKEMFFDVNTGNEWRLKRRQHSSHSLALTPGFQPIAVSSLDCGRIWNELSIVDFRASGWTKAVYRARLNGTEVALKVVDFDGHDMRDCQRHMEEDCYARVADKFVKEILLFHQLQHPTVIRMLGYCIPRYPSSFDDGLKWLAIVTELGQPVELLQLLQMTWKQRLKNAITVKIGHLTDAVQ</sequence>
<keyword evidence="4" id="KW-1185">Reference proteome</keyword>
<proteinExistence type="predicted"/>
<dbReference type="Gene3D" id="1.10.510.10">
    <property type="entry name" value="Transferase(Phosphotransferase) domain 1"/>
    <property type="match status" value="1"/>
</dbReference>
<name>A0A183IX11_9BILA</name>
<organism evidence="5">
    <name type="scientific">Soboliphyme baturini</name>
    <dbReference type="NCBI Taxonomy" id="241478"/>
    <lineage>
        <taxon>Eukaryota</taxon>
        <taxon>Metazoa</taxon>
        <taxon>Ecdysozoa</taxon>
        <taxon>Nematoda</taxon>
        <taxon>Enoplea</taxon>
        <taxon>Dorylaimia</taxon>
        <taxon>Dioctophymatida</taxon>
        <taxon>Dioctophymatoidea</taxon>
        <taxon>Soboliphymatidae</taxon>
        <taxon>Soboliphyme</taxon>
    </lineage>
</organism>
<keyword evidence="1" id="KW-0472">Membrane</keyword>
<dbReference type="Proteomes" id="UP000270296">
    <property type="component" value="Unassembled WGS sequence"/>
</dbReference>
<dbReference type="PANTHER" id="PTHR46448:SF1">
    <property type="entry name" value="PROTEIN KINASE DOMAIN-CONTAINING PROTEIN"/>
    <property type="match status" value="1"/>
</dbReference>
<feature type="domain" description="Protein kinase" evidence="2">
    <location>
        <begin position="128"/>
        <end position="260"/>
    </location>
</feature>
<protein>
    <submittedName>
        <fullName evidence="5">Protein kinase domain-containing protein</fullName>
    </submittedName>
</protein>
<reference evidence="5" key="1">
    <citation type="submission" date="2016-06" db="UniProtKB">
        <authorList>
            <consortium name="WormBaseParasite"/>
        </authorList>
    </citation>
    <scope>IDENTIFICATION</scope>
</reference>
<evidence type="ECO:0000256" key="1">
    <source>
        <dbReference type="SAM" id="Phobius"/>
    </source>
</evidence>
<evidence type="ECO:0000259" key="2">
    <source>
        <dbReference type="PROSITE" id="PS50011"/>
    </source>
</evidence>
<dbReference type="OrthoDB" id="4062651at2759"/>
<feature type="transmembrane region" description="Helical" evidence="1">
    <location>
        <begin position="30"/>
        <end position="49"/>
    </location>
</feature>
<keyword evidence="1" id="KW-0812">Transmembrane</keyword>
<dbReference type="InterPro" id="IPR011009">
    <property type="entry name" value="Kinase-like_dom_sf"/>
</dbReference>
<dbReference type="InterPro" id="IPR000719">
    <property type="entry name" value="Prot_kinase_dom"/>
</dbReference>